<feature type="compositionally biased region" description="Basic and acidic residues" evidence="2">
    <location>
        <begin position="32"/>
        <end position="51"/>
    </location>
</feature>
<reference evidence="3" key="1">
    <citation type="journal article" date="2020" name="J Insects Food Feed">
        <title>The yellow mealworm (Tenebrio molitor) genome: a resource for the emerging insects as food and feed industry.</title>
        <authorList>
            <person name="Eriksson T."/>
            <person name="Andere A."/>
            <person name="Kelstrup H."/>
            <person name="Emery V."/>
            <person name="Picard C."/>
        </authorList>
    </citation>
    <scope>NUCLEOTIDE SEQUENCE</scope>
    <source>
        <strain evidence="3">Stoneville</strain>
        <tissue evidence="3">Whole head</tissue>
    </source>
</reference>
<reference evidence="3" key="2">
    <citation type="submission" date="2021-08" db="EMBL/GenBank/DDBJ databases">
        <authorList>
            <person name="Eriksson T."/>
        </authorList>
    </citation>
    <scope>NUCLEOTIDE SEQUENCE</scope>
    <source>
        <strain evidence="3">Stoneville</strain>
        <tissue evidence="3">Whole head</tissue>
    </source>
</reference>
<protein>
    <submittedName>
        <fullName evidence="3">Uncharacterized protein</fullName>
    </submittedName>
</protein>
<accession>A0A8J6HH75</accession>
<dbReference type="EMBL" id="JABDTM020024553">
    <property type="protein sequence ID" value="KAH0814172.1"/>
    <property type="molecule type" value="Genomic_DNA"/>
</dbReference>
<evidence type="ECO:0000256" key="2">
    <source>
        <dbReference type="SAM" id="MobiDB-lite"/>
    </source>
</evidence>
<evidence type="ECO:0000256" key="1">
    <source>
        <dbReference type="SAM" id="Coils"/>
    </source>
</evidence>
<feature type="compositionally biased region" description="Basic and acidic residues" evidence="2">
    <location>
        <begin position="1"/>
        <end position="10"/>
    </location>
</feature>
<evidence type="ECO:0000313" key="4">
    <source>
        <dbReference type="Proteomes" id="UP000719412"/>
    </source>
</evidence>
<name>A0A8J6HH75_TENMO</name>
<dbReference type="AlphaFoldDB" id="A0A8J6HH75"/>
<feature type="region of interest" description="Disordered" evidence="2">
    <location>
        <begin position="120"/>
        <end position="144"/>
    </location>
</feature>
<proteinExistence type="predicted"/>
<dbReference type="Proteomes" id="UP000719412">
    <property type="component" value="Unassembled WGS sequence"/>
</dbReference>
<feature type="coiled-coil region" evidence="1">
    <location>
        <begin position="308"/>
        <end position="378"/>
    </location>
</feature>
<feature type="region of interest" description="Disordered" evidence="2">
    <location>
        <begin position="1"/>
        <end position="74"/>
    </location>
</feature>
<dbReference type="Gene3D" id="1.10.287.1490">
    <property type="match status" value="1"/>
</dbReference>
<gene>
    <name evidence="3" type="ORF">GEV33_008619</name>
</gene>
<keyword evidence="1" id="KW-0175">Coiled coil</keyword>
<organism evidence="3 4">
    <name type="scientific">Tenebrio molitor</name>
    <name type="common">Yellow mealworm beetle</name>
    <dbReference type="NCBI Taxonomy" id="7067"/>
    <lineage>
        <taxon>Eukaryota</taxon>
        <taxon>Metazoa</taxon>
        <taxon>Ecdysozoa</taxon>
        <taxon>Arthropoda</taxon>
        <taxon>Hexapoda</taxon>
        <taxon>Insecta</taxon>
        <taxon>Pterygota</taxon>
        <taxon>Neoptera</taxon>
        <taxon>Endopterygota</taxon>
        <taxon>Coleoptera</taxon>
        <taxon>Polyphaga</taxon>
        <taxon>Cucujiformia</taxon>
        <taxon>Tenebrionidae</taxon>
        <taxon>Tenebrio</taxon>
    </lineage>
</organism>
<evidence type="ECO:0000313" key="3">
    <source>
        <dbReference type="EMBL" id="KAH0814172.1"/>
    </source>
</evidence>
<feature type="coiled-coil region" evidence="1">
    <location>
        <begin position="427"/>
        <end position="454"/>
    </location>
</feature>
<sequence>MSHSTGKEKSFAAGRKAAGRTPHIEQVQRGQTDARRSPDRRMDTDADRRPSDTAFTHRRLLQDHNSSPIVPKMRTISTNEGNTCEKYLNKMLRHENMYATKKSPVPRPYQERLTNLVKQSAAVPAQRTKPKVVIRQQSPVQKPAAQVVPNLPKEKGDNVGRAKEDDVKIVKRRHRSVSGCRSDSAEREAWGQLLMSNKSKDKVSSFSSFDPLRTLHFLSKELHSKLRNVMPDEEELLQMVSDIQHALKRIPPEVSSLLHTKAEYPHAEHTPKNTSTKTCQTPPTLYQEDTEKFQKIMEENTYRLEASCKQLEMVCTNLQNEKEMTEKELDEAKENVEFLCKRVKDLEIEMEEISNMKIKELEDEKQHLQKELEKAMQEITDNPTMNHLRKLVDELKKQKSSSDETCARLEYDMTLLKMEKEKFVTMLSMRDREIKDIQEEMAKIQDQVNKQLKKLNGEVVKRSNSLKALSVSEPYREQENMYLEIGDTTMSSLTATESDREFINIIKECPCGDAEVQGIPKESQDDLLQKYSLKANNVELDLPSAKEQDTIFEELLKGLTPSCKALLATHNM</sequence>
<comment type="caution">
    <text evidence="3">The sequence shown here is derived from an EMBL/GenBank/DDBJ whole genome shotgun (WGS) entry which is preliminary data.</text>
</comment>
<keyword evidence="4" id="KW-1185">Reference proteome</keyword>